<gene>
    <name evidence="2" type="ORF">H634G_03297</name>
</gene>
<name>A0A0D9P571_METAN</name>
<protein>
    <recommendedName>
        <fullName evidence="1">GST N-terminal domain-containing protein</fullName>
    </recommendedName>
</protein>
<dbReference type="PROSITE" id="PS50404">
    <property type="entry name" value="GST_NTER"/>
    <property type="match status" value="1"/>
</dbReference>
<organism evidence="2 3">
    <name type="scientific">Metarhizium anisopliae BRIP 53293</name>
    <dbReference type="NCBI Taxonomy" id="1291518"/>
    <lineage>
        <taxon>Eukaryota</taxon>
        <taxon>Fungi</taxon>
        <taxon>Dikarya</taxon>
        <taxon>Ascomycota</taxon>
        <taxon>Pezizomycotina</taxon>
        <taxon>Sordariomycetes</taxon>
        <taxon>Hypocreomycetidae</taxon>
        <taxon>Hypocreales</taxon>
        <taxon>Clavicipitaceae</taxon>
        <taxon>Metarhizium</taxon>
    </lineage>
</organism>
<dbReference type="AlphaFoldDB" id="A0A0D9P571"/>
<dbReference type="InterPro" id="IPR004045">
    <property type="entry name" value="Glutathione_S-Trfase_N"/>
</dbReference>
<reference evidence="3" key="1">
    <citation type="journal article" date="2014" name="BMC Genomics">
        <title>The genome sequence of the biocontrol fungus Metarhizium anisopliae and comparative genomics of Metarhizium species.</title>
        <authorList>
            <person name="Pattemore J.A."/>
            <person name="Hane J.K."/>
            <person name="Williams A.H."/>
            <person name="Wilson B.A."/>
            <person name="Stodart B.J."/>
            <person name="Ash G.J."/>
        </authorList>
    </citation>
    <scope>NUCLEOTIDE SEQUENCE [LARGE SCALE GENOMIC DNA]</scope>
    <source>
        <strain evidence="3">BRIP 53293</strain>
    </source>
</reference>
<keyword evidence="3" id="KW-1185">Reference proteome</keyword>
<dbReference type="STRING" id="1291518.A0A0D9P571"/>
<dbReference type="GO" id="GO:0005739">
    <property type="term" value="C:mitochondrion"/>
    <property type="evidence" value="ECO:0007669"/>
    <property type="project" value="TreeGrafter"/>
</dbReference>
<dbReference type="Proteomes" id="UP000054544">
    <property type="component" value="Unassembled WGS sequence"/>
</dbReference>
<dbReference type="PANTHER" id="PTHR42673:SF4">
    <property type="entry name" value="MALEYLACETOACETATE ISOMERASE"/>
    <property type="match status" value="1"/>
</dbReference>
<evidence type="ECO:0000259" key="1">
    <source>
        <dbReference type="PROSITE" id="PS50404"/>
    </source>
</evidence>
<dbReference type="GO" id="GO:0004364">
    <property type="term" value="F:glutathione transferase activity"/>
    <property type="evidence" value="ECO:0007669"/>
    <property type="project" value="TreeGrafter"/>
</dbReference>
<evidence type="ECO:0000313" key="2">
    <source>
        <dbReference type="EMBL" id="KJK81278.1"/>
    </source>
</evidence>
<feature type="domain" description="GST N-terminal" evidence="1">
    <location>
        <begin position="9"/>
        <end position="95"/>
    </location>
</feature>
<dbReference type="GO" id="GO:0006559">
    <property type="term" value="P:L-phenylalanine catabolic process"/>
    <property type="evidence" value="ECO:0007669"/>
    <property type="project" value="TreeGrafter"/>
</dbReference>
<proteinExistence type="predicted"/>
<dbReference type="GO" id="GO:0006749">
    <property type="term" value="P:glutathione metabolic process"/>
    <property type="evidence" value="ECO:0007669"/>
    <property type="project" value="TreeGrafter"/>
</dbReference>
<evidence type="ECO:0000313" key="3">
    <source>
        <dbReference type="Proteomes" id="UP000054544"/>
    </source>
</evidence>
<dbReference type="Gene3D" id="1.20.1050.10">
    <property type="match status" value="1"/>
</dbReference>
<dbReference type="Pfam" id="PF13409">
    <property type="entry name" value="GST_N_2"/>
    <property type="match status" value="1"/>
</dbReference>
<sequence length="164" mass="18612">MTQHTEPADSFRLYCYYSSSCCHRVIIAAHLKSIPLTVSVPNLKDEPQRDEYRSALNPIASVPTLIVTSASGRKTRIRQSVAILEYFEERFPHRYPLLPPVSEPEQRARVRDFVNIITSDVQPPANSRGAQRVRAIRGELDDQATFVKSVRTRLSLLIGVQPIR</sequence>
<dbReference type="SUPFAM" id="SSF52833">
    <property type="entry name" value="Thioredoxin-like"/>
    <property type="match status" value="1"/>
</dbReference>
<dbReference type="InterPro" id="IPR036249">
    <property type="entry name" value="Thioredoxin-like_sf"/>
</dbReference>
<dbReference type="Gene3D" id="3.40.30.10">
    <property type="entry name" value="Glutaredoxin"/>
    <property type="match status" value="1"/>
</dbReference>
<dbReference type="PANTHER" id="PTHR42673">
    <property type="entry name" value="MALEYLACETOACETATE ISOMERASE"/>
    <property type="match status" value="1"/>
</dbReference>
<accession>A0A0D9P571</accession>
<dbReference type="GO" id="GO:0016034">
    <property type="term" value="F:maleylacetoacetate isomerase activity"/>
    <property type="evidence" value="ECO:0007669"/>
    <property type="project" value="TreeGrafter"/>
</dbReference>
<dbReference type="EMBL" id="KE384726">
    <property type="protein sequence ID" value="KJK81278.1"/>
    <property type="molecule type" value="Genomic_DNA"/>
</dbReference>